<accession>A0ABW5GGS7</accession>
<dbReference type="Proteomes" id="UP001597419">
    <property type="component" value="Unassembled WGS sequence"/>
</dbReference>
<reference evidence="4" key="1">
    <citation type="journal article" date="2019" name="Int. J. Syst. Evol. Microbiol.">
        <title>The Global Catalogue of Microorganisms (GCM) 10K type strain sequencing project: providing services to taxonomists for standard genome sequencing and annotation.</title>
        <authorList>
            <consortium name="The Broad Institute Genomics Platform"/>
            <consortium name="The Broad Institute Genome Sequencing Center for Infectious Disease"/>
            <person name="Wu L."/>
            <person name="Ma J."/>
        </authorList>
    </citation>
    <scope>NUCLEOTIDE SEQUENCE [LARGE SCALE GENOMIC DNA]</scope>
    <source>
        <strain evidence="4">CGMCC 4.7643</strain>
    </source>
</reference>
<comment type="caution">
    <text evidence="3">The sequence shown here is derived from an EMBL/GenBank/DDBJ whole genome shotgun (WGS) entry which is preliminary data.</text>
</comment>
<dbReference type="EMBL" id="JBHUKU010000007">
    <property type="protein sequence ID" value="MFD2459822.1"/>
    <property type="molecule type" value="Genomic_DNA"/>
</dbReference>
<dbReference type="Pfam" id="PF17765">
    <property type="entry name" value="MLTR_LBD"/>
    <property type="match status" value="1"/>
</dbReference>
<organism evidence="3 4">
    <name type="scientific">Amycolatopsis samaneae</name>
    <dbReference type="NCBI Taxonomy" id="664691"/>
    <lineage>
        <taxon>Bacteria</taxon>
        <taxon>Bacillati</taxon>
        <taxon>Actinomycetota</taxon>
        <taxon>Actinomycetes</taxon>
        <taxon>Pseudonocardiales</taxon>
        <taxon>Pseudonocardiaceae</taxon>
        <taxon>Amycolatopsis</taxon>
    </lineage>
</organism>
<proteinExistence type="predicted"/>
<dbReference type="Gene3D" id="3.30.450.180">
    <property type="match status" value="1"/>
</dbReference>
<evidence type="ECO:0000313" key="3">
    <source>
        <dbReference type="EMBL" id="MFD2459822.1"/>
    </source>
</evidence>
<feature type="domain" description="MmyB-like transcription regulator ligand binding" evidence="2">
    <location>
        <begin position="9"/>
        <end position="64"/>
    </location>
</feature>
<name>A0ABW5GGS7_9PSEU</name>
<keyword evidence="4" id="KW-1185">Reference proteome</keyword>
<dbReference type="RefSeq" id="WP_345403030.1">
    <property type="nucleotide sequence ID" value="NZ_BAABHG010000014.1"/>
</dbReference>
<evidence type="ECO:0000256" key="1">
    <source>
        <dbReference type="SAM" id="MobiDB-lite"/>
    </source>
</evidence>
<protein>
    <recommendedName>
        <fullName evidence="2">MmyB-like transcription regulator ligand binding domain-containing protein</fullName>
    </recommendedName>
</protein>
<evidence type="ECO:0000313" key="4">
    <source>
        <dbReference type="Proteomes" id="UP001597419"/>
    </source>
</evidence>
<gene>
    <name evidence="3" type="ORF">ACFSYJ_14500</name>
</gene>
<feature type="compositionally biased region" description="Low complexity" evidence="1">
    <location>
        <begin position="73"/>
        <end position="84"/>
    </location>
</feature>
<dbReference type="InterPro" id="IPR041413">
    <property type="entry name" value="MLTR_LBD"/>
</dbReference>
<evidence type="ECO:0000259" key="2">
    <source>
        <dbReference type="Pfam" id="PF17765"/>
    </source>
</evidence>
<sequence length="117" mass="13451">MLNWAIFLVSSLARRDSPEFAVLWERHDVAVRRDDRKRIVHASLGVVEVNCLNLFSENGRQRPVWFTPPSAPTPSSSSNCSPYSAHRTSPRCNEQRERAEGLPWNRARRQSPAPRRT</sequence>
<feature type="region of interest" description="Disordered" evidence="1">
    <location>
        <begin position="66"/>
        <end position="117"/>
    </location>
</feature>